<dbReference type="Pfam" id="PF10517">
    <property type="entry name" value="DM13"/>
    <property type="match status" value="1"/>
</dbReference>
<accession>A0ABS9IZA5</accession>
<reference evidence="2 3" key="1">
    <citation type="submission" date="2021-01" db="EMBL/GenBank/DDBJ databases">
        <title>Genome sequencing of Joostella atrarenae M1-2 (= KCTC 23194).</title>
        <authorList>
            <person name="Zakaria M.R."/>
            <person name="Lam M.Q."/>
            <person name="Chong C.S."/>
        </authorList>
    </citation>
    <scope>NUCLEOTIDE SEQUENCE [LARGE SCALE GENOMIC DNA]</scope>
    <source>
        <strain evidence="2 3">M1-2</strain>
    </source>
</reference>
<sequence>MKTILLTLLLVVMTNTDGIAQSGNEWVDKVYDVKGDWSIEEDGDDKYFVLADNFYTLTGPDLKLYLSPLKMEEINNRDAVDQEGGVFVAELTSNKGAQKYKIPSGTNLSDFNSLVIHCRKFSVVWGGVNIKE</sequence>
<proteinExistence type="predicted"/>
<keyword evidence="3" id="KW-1185">Reference proteome</keyword>
<protein>
    <submittedName>
        <fullName evidence="2">DM13 domain-containing protein</fullName>
    </submittedName>
</protein>
<dbReference type="InterPro" id="IPR019545">
    <property type="entry name" value="DM13_domain"/>
</dbReference>
<feature type="domain" description="DM13" evidence="1">
    <location>
        <begin position="18"/>
        <end position="131"/>
    </location>
</feature>
<dbReference type="PROSITE" id="PS51549">
    <property type="entry name" value="DM13"/>
    <property type="match status" value="1"/>
</dbReference>
<evidence type="ECO:0000313" key="2">
    <source>
        <dbReference type="EMBL" id="MCF8713512.1"/>
    </source>
</evidence>
<evidence type="ECO:0000259" key="1">
    <source>
        <dbReference type="PROSITE" id="PS51549"/>
    </source>
</evidence>
<dbReference type="EMBL" id="JAETXX010000001">
    <property type="protein sequence ID" value="MCF8713512.1"/>
    <property type="molecule type" value="Genomic_DNA"/>
</dbReference>
<comment type="caution">
    <text evidence="2">The sequence shown here is derived from an EMBL/GenBank/DDBJ whole genome shotgun (WGS) entry which is preliminary data.</text>
</comment>
<dbReference type="Proteomes" id="UP000829517">
    <property type="component" value="Unassembled WGS sequence"/>
</dbReference>
<dbReference type="RefSeq" id="WP_236957482.1">
    <property type="nucleotide sequence ID" value="NZ_JAETXX010000001.1"/>
</dbReference>
<organism evidence="2 3">
    <name type="scientific">Joostella atrarenae</name>
    <dbReference type="NCBI Taxonomy" id="679257"/>
    <lineage>
        <taxon>Bacteria</taxon>
        <taxon>Pseudomonadati</taxon>
        <taxon>Bacteroidota</taxon>
        <taxon>Flavobacteriia</taxon>
        <taxon>Flavobacteriales</taxon>
        <taxon>Flavobacteriaceae</taxon>
        <taxon>Joostella</taxon>
    </lineage>
</organism>
<name>A0ABS9IZA5_9FLAO</name>
<evidence type="ECO:0000313" key="3">
    <source>
        <dbReference type="Proteomes" id="UP000829517"/>
    </source>
</evidence>
<gene>
    <name evidence="2" type="ORF">JM658_01620</name>
</gene>